<dbReference type="STRING" id="3641.A0A061ED56"/>
<dbReference type="Gramene" id="EOY00169">
    <property type="protein sequence ID" value="EOY00169"/>
    <property type="gene ID" value="TCM_009860"/>
</dbReference>
<accession>A0A061ED56</accession>
<dbReference type="HOGENOM" id="CLU_1809700_0_0_1"/>
<dbReference type="AlphaFoldDB" id="A0A061ED56"/>
<evidence type="ECO:0000313" key="4">
    <source>
        <dbReference type="Proteomes" id="UP000026915"/>
    </source>
</evidence>
<keyword evidence="2" id="KW-0732">Signal</keyword>
<name>A0A061ED56_THECC</name>
<dbReference type="GO" id="GO:0003735">
    <property type="term" value="F:structural constituent of ribosome"/>
    <property type="evidence" value="ECO:0007669"/>
    <property type="project" value="InterPro"/>
</dbReference>
<dbReference type="InParanoid" id="A0A061ED56"/>
<evidence type="ECO:0000256" key="1">
    <source>
        <dbReference type="SAM" id="MobiDB-lite"/>
    </source>
</evidence>
<gene>
    <name evidence="3" type="ORF">TCM_009860</name>
</gene>
<feature type="compositionally biased region" description="Basic and acidic residues" evidence="1">
    <location>
        <begin position="119"/>
        <end position="131"/>
    </location>
</feature>
<evidence type="ECO:0000256" key="2">
    <source>
        <dbReference type="SAM" id="SignalP"/>
    </source>
</evidence>
<dbReference type="EMBL" id="CM001880">
    <property type="protein sequence ID" value="EOY00169.1"/>
    <property type="molecule type" value="Genomic_DNA"/>
</dbReference>
<dbReference type="Pfam" id="PF00428">
    <property type="entry name" value="Ribosomal_60s"/>
    <property type="match status" value="1"/>
</dbReference>
<protein>
    <recommendedName>
        <fullName evidence="5">60S acidic ribosomal protein family</fullName>
    </recommendedName>
</protein>
<dbReference type="Proteomes" id="UP000026915">
    <property type="component" value="Chromosome 2"/>
</dbReference>
<reference evidence="3 4" key="1">
    <citation type="journal article" date="2013" name="Genome Biol.">
        <title>The genome sequence of the most widely cultivated cacao type and its use to identify candidate genes regulating pod color.</title>
        <authorList>
            <person name="Motamayor J.C."/>
            <person name="Mockaitis K."/>
            <person name="Schmutz J."/>
            <person name="Haiminen N."/>
            <person name="Iii D.L."/>
            <person name="Cornejo O."/>
            <person name="Findley S.D."/>
            <person name="Zheng P."/>
            <person name="Utro F."/>
            <person name="Royaert S."/>
            <person name="Saski C."/>
            <person name="Jenkins J."/>
            <person name="Podicheti R."/>
            <person name="Zhao M."/>
            <person name="Scheffler B.E."/>
            <person name="Stack J.C."/>
            <person name="Feltus F.A."/>
            <person name="Mustiga G.M."/>
            <person name="Amores F."/>
            <person name="Phillips W."/>
            <person name="Marelli J.P."/>
            <person name="May G.D."/>
            <person name="Shapiro H."/>
            <person name="Ma J."/>
            <person name="Bustamante C.D."/>
            <person name="Schnell R.J."/>
            <person name="Main D."/>
            <person name="Gilbert D."/>
            <person name="Parida L."/>
            <person name="Kuhn D.N."/>
        </authorList>
    </citation>
    <scope>NUCLEOTIDE SEQUENCE [LARGE SCALE GENOMIC DNA]</scope>
    <source>
        <strain evidence="4">cv. Matina 1-6</strain>
    </source>
</reference>
<proteinExistence type="predicted"/>
<organism evidence="3 4">
    <name type="scientific">Theobroma cacao</name>
    <name type="common">Cacao</name>
    <name type="synonym">Cocoa</name>
    <dbReference type="NCBI Taxonomy" id="3641"/>
    <lineage>
        <taxon>Eukaryota</taxon>
        <taxon>Viridiplantae</taxon>
        <taxon>Streptophyta</taxon>
        <taxon>Embryophyta</taxon>
        <taxon>Tracheophyta</taxon>
        <taxon>Spermatophyta</taxon>
        <taxon>Magnoliopsida</taxon>
        <taxon>eudicotyledons</taxon>
        <taxon>Gunneridae</taxon>
        <taxon>Pentapetalae</taxon>
        <taxon>rosids</taxon>
        <taxon>malvids</taxon>
        <taxon>Malvales</taxon>
        <taxon>Malvaceae</taxon>
        <taxon>Byttnerioideae</taxon>
        <taxon>Theobroma</taxon>
    </lineage>
</organism>
<feature type="region of interest" description="Disordered" evidence="1">
    <location>
        <begin position="102"/>
        <end position="143"/>
    </location>
</feature>
<dbReference type="eggNOG" id="ENOG502S1SG">
    <property type="taxonomic scope" value="Eukaryota"/>
</dbReference>
<feature type="chain" id="PRO_5001596853" description="60S acidic ribosomal protein family" evidence="2">
    <location>
        <begin position="21"/>
        <end position="143"/>
    </location>
</feature>
<sequence>MRKLMLSLAGFRSAFGVMSAYRDVTTVVTGPMGVPDKVIVDVLKIPIDTSFEDIAYWRKLVQCAVVVDSSGGVTSSFSLITPNSTVFQVIIGGGGGGGFLGGGAAAPARGTTPTVEAPAAKEKKKEEKVKESDDEDTGFSLFD</sequence>
<dbReference type="PANTHER" id="PTHR47207:SF2">
    <property type="entry name" value="LARGE RIBOSOMAL SUBUNIT PROTEIN P3Y-RELATED"/>
    <property type="match status" value="1"/>
</dbReference>
<evidence type="ECO:0000313" key="3">
    <source>
        <dbReference type="EMBL" id="EOY00169.1"/>
    </source>
</evidence>
<feature type="signal peptide" evidence="2">
    <location>
        <begin position="1"/>
        <end position="20"/>
    </location>
</feature>
<dbReference type="GO" id="GO:0022626">
    <property type="term" value="C:cytosolic ribosome"/>
    <property type="evidence" value="ECO:0000318"/>
    <property type="project" value="GO_Central"/>
</dbReference>
<evidence type="ECO:0008006" key="5">
    <source>
        <dbReference type="Google" id="ProtNLM"/>
    </source>
</evidence>
<keyword evidence="4" id="KW-1185">Reference proteome</keyword>
<dbReference type="InterPro" id="IPR044252">
    <property type="entry name" value="RPP3"/>
</dbReference>
<dbReference type="PANTHER" id="PTHR47207">
    <property type="entry name" value="60S ACIDIC RIBOSOMAL PROTEIN P3-1-RELATED"/>
    <property type="match status" value="1"/>
</dbReference>